<protein>
    <submittedName>
        <fullName evidence="1">Uncharacterized protein</fullName>
    </submittedName>
</protein>
<organism evidence="1 2">
    <name type="scientific">Streptococcus sinensis</name>
    <dbReference type="NCBI Taxonomy" id="176090"/>
    <lineage>
        <taxon>Bacteria</taxon>
        <taxon>Bacillati</taxon>
        <taxon>Bacillota</taxon>
        <taxon>Bacilli</taxon>
        <taxon>Lactobacillales</taxon>
        <taxon>Streptococcaceae</taxon>
        <taxon>Streptococcus</taxon>
    </lineage>
</organism>
<dbReference type="STRING" id="176090.SSIN_1194"/>
<dbReference type="PATRIC" id="fig|176090.4.peg.1159"/>
<dbReference type="AlphaFoldDB" id="A0A0A0DJ83"/>
<proteinExistence type="predicted"/>
<name>A0A0A0DJ83_9STRE</name>
<accession>A0A0A0DJ83</accession>
<dbReference type="EMBL" id="JPEN01000068">
    <property type="protein sequence ID" value="KGM37052.1"/>
    <property type="molecule type" value="Genomic_DNA"/>
</dbReference>
<comment type="caution">
    <text evidence="1">The sequence shown here is derived from an EMBL/GenBank/DDBJ whole genome shotgun (WGS) entry which is preliminary data.</text>
</comment>
<sequence length="76" mass="8702">MTRKTKISKWAETAFQFDSELWRTKTTEGMVVLGKLPDGTFTLHRFNDEGGKLTHISESEALWLTLDLAPEKMNCI</sequence>
<evidence type="ECO:0000313" key="2">
    <source>
        <dbReference type="Proteomes" id="UP000030019"/>
    </source>
</evidence>
<evidence type="ECO:0000313" key="1">
    <source>
        <dbReference type="EMBL" id="KGM37052.1"/>
    </source>
</evidence>
<gene>
    <name evidence="1" type="ORF">SSIN_1194</name>
</gene>
<reference evidence="1 2" key="1">
    <citation type="submission" date="2014-06" db="EMBL/GenBank/DDBJ databases">
        <authorList>
            <person name="Teng J.L."/>
            <person name="Huang Y."/>
            <person name="Tse H."/>
            <person name="Lau S.K."/>
            <person name="Woo P.C."/>
        </authorList>
    </citation>
    <scope>NUCLEOTIDE SEQUENCE [LARGE SCALE GENOMIC DNA]</scope>
    <source>
        <strain evidence="1 2">HKU4</strain>
    </source>
</reference>
<dbReference type="RefSeq" id="WP_037616787.1">
    <property type="nucleotide sequence ID" value="NZ_JPEN01000068.1"/>
</dbReference>
<dbReference type="Proteomes" id="UP000030019">
    <property type="component" value="Unassembled WGS sequence"/>
</dbReference>
<keyword evidence="2" id="KW-1185">Reference proteome</keyword>